<dbReference type="GO" id="GO:0042765">
    <property type="term" value="C:GPI-anchor transamidase complex"/>
    <property type="evidence" value="ECO:0007669"/>
    <property type="project" value="InterPro"/>
</dbReference>
<feature type="transmembrane region" description="Helical" evidence="7">
    <location>
        <begin position="394"/>
        <end position="414"/>
    </location>
</feature>
<sequence>MSSPTSNPLAPRPSSSSLTRTHGSRPRRSAVALLSSLWIACCLVLIALAATTATATPESTTDAHNNWAVLIDSSRFWFNYRHIANTLSLYRTVKRLGIPDDNILLMLADDIACNPRNSLPAKVINNADARLDLYGQGVEVDYRGYEVTAEAVIRLLTDRLSAHFPRSKRLLTDHESRILVFMTGHGGDEFLKFQDAEELGAQDLADAFEQMREARRFKELLFMIDTCQANTMYGPFRSPGIVAAGSSAKGENSYSHHMDMDLGVAVIDRFTYWTLDHLEKLDRRTAGNASLADMFKSFTWDKMHSTVGVREDLFERGFADAKIGEFFAGSRPVKVTPIKADEQVVAVDADKFQDGLGHEHIKEAEVRPSPAADVRRDGESTNEHADVGDLDTSVAYIPVVAMTLFLGLMCAITIL</sequence>
<dbReference type="PRINTS" id="PR00776">
    <property type="entry name" value="HEMOGLOBNASE"/>
</dbReference>
<keyword evidence="7" id="KW-0472">Membrane</keyword>
<keyword evidence="3" id="KW-0337">GPI-anchor biosynthesis</keyword>
<feature type="compositionally biased region" description="Polar residues" evidence="6">
    <location>
        <begin position="1"/>
        <end position="21"/>
    </location>
</feature>
<dbReference type="GO" id="GO:0006506">
    <property type="term" value="P:GPI anchor biosynthetic process"/>
    <property type="evidence" value="ECO:0007669"/>
    <property type="project" value="UniProtKB-UniPathway"/>
</dbReference>
<evidence type="ECO:0000256" key="6">
    <source>
        <dbReference type="SAM" id="MobiDB-lite"/>
    </source>
</evidence>
<dbReference type="AlphaFoldDB" id="A0A1Y2HMQ1"/>
<protein>
    <submittedName>
        <fullName evidence="8">Peptidase C13 family-domain-containing protein</fullName>
    </submittedName>
</protein>
<evidence type="ECO:0000256" key="7">
    <source>
        <dbReference type="SAM" id="Phobius"/>
    </source>
</evidence>
<dbReference type="InterPro" id="IPR001096">
    <property type="entry name" value="Peptidase_C13"/>
</dbReference>
<keyword evidence="9" id="KW-1185">Reference proteome</keyword>
<feature type="active site" description="Nucleophile" evidence="5">
    <location>
        <position position="227"/>
    </location>
</feature>
<dbReference type="GO" id="GO:0003923">
    <property type="term" value="F:GPI-anchor transamidase activity"/>
    <property type="evidence" value="ECO:0007669"/>
    <property type="project" value="InterPro"/>
</dbReference>
<dbReference type="UniPathway" id="UPA00196"/>
<dbReference type="STRING" id="765915.A0A1Y2HMQ1"/>
<evidence type="ECO:0000256" key="5">
    <source>
        <dbReference type="PIRSR" id="PIRSR019663-1"/>
    </source>
</evidence>
<dbReference type="GO" id="GO:0006508">
    <property type="term" value="P:proteolysis"/>
    <property type="evidence" value="ECO:0007669"/>
    <property type="project" value="InterPro"/>
</dbReference>
<dbReference type="PIRSF" id="PIRSF500138">
    <property type="entry name" value="GPI8"/>
    <property type="match status" value="1"/>
</dbReference>
<dbReference type="Proteomes" id="UP000193411">
    <property type="component" value="Unassembled WGS sequence"/>
</dbReference>
<dbReference type="PANTHER" id="PTHR48067:SF1">
    <property type="entry name" value="GPI-ANCHOR TRANSAMIDASE"/>
    <property type="match status" value="1"/>
</dbReference>
<evidence type="ECO:0000256" key="1">
    <source>
        <dbReference type="ARBA" id="ARBA00004687"/>
    </source>
</evidence>
<dbReference type="OrthoDB" id="192611at2759"/>
<reference evidence="8 9" key="1">
    <citation type="submission" date="2016-07" db="EMBL/GenBank/DDBJ databases">
        <title>Pervasive Adenine N6-methylation of Active Genes in Fungi.</title>
        <authorList>
            <consortium name="DOE Joint Genome Institute"/>
            <person name="Mondo S.J."/>
            <person name="Dannebaum R.O."/>
            <person name="Kuo R.C."/>
            <person name="Labutti K."/>
            <person name="Haridas S."/>
            <person name="Kuo A."/>
            <person name="Salamov A."/>
            <person name="Ahrendt S.R."/>
            <person name="Lipzen A."/>
            <person name="Sullivan W."/>
            <person name="Andreopoulos W.B."/>
            <person name="Clum A."/>
            <person name="Lindquist E."/>
            <person name="Daum C."/>
            <person name="Ramamoorthy G.K."/>
            <person name="Gryganskyi A."/>
            <person name="Culley D."/>
            <person name="Magnuson J.K."/>
            <person name="James T.Y."/>
            <person name="O'Malley M.A."/>
            <person name="Stajich J.E."/>
            <person name="Spatafora J.W."/>
            <person name="Visel A."/>
            <person name="Grigoriev I.V."/>
        </authorList>
    </citation>
    <scope>NUCLEOTIDE SEQUENCE [LARGE SCALE GENOMIC DNA]</scope>
    <source>
        <strain evidence="8 9">PL171</strain>
    </source>
</reference>
<evidence type="ECO:0000256" key="2">
    <source>
        <dbReference type="ARBA" id="ARBA00009941"/>
    </source>
</evidence>
<dbReference type="Gene3D" id="3.40.50.1460">
    <property type="match status" value="1"/>
</dbReference>
<comment type="similarity">
    <text evidence="2">Belongs to the peptidase C13 family.</text>
</comment>
<keyword evidence="7" id="KW-0812">Transmembrane</keyword>
<gene>
    <name evidence="8" type="ORF">BCR44DRAFT_126133</name>
</gene>
<feature type="region of interest" description="Disordered" evidence="6">
    <location>
        <begin position="1"/>
        <end position="23"/>
    </location>
</feature>
<keyword evidence="7" id="KW-1133">Transmembrane helix</keyword>
<dbReference type="PANTHER" id="PTHR48067">
    <property type="entry name" value="GPI-ANCHOR TRANSAMIDASE"/>
    <property type="match status" value="1"/>
</dbReference>
<dbReference type="GO" id="GO:0016255">
    <property type="term" value="P:attachment of GPI anchor to protein"/>
    <property type="evidence" value="ECO:0007669"/>
    <property type="project" value="InterPro"/>
</dbReference>
<accession>A0A1Y2HMQ1</accession>
<evidence type="ECO:0000256" key="4">
    <source>
        <dbReference type="ARBA" id="ARBA00022729"/>
    </source>
</evidence>
<comment type="pathway">
    <text evidence="1">Glycolipid biosynthesis; glycosylphosphatidylinositol-anchor biosynthesis.</text>
</comment>
<organism evidence="8 9">
    <name type="scientific">Catenaria anguillulae PL171</name>
    <dbReference type="NCBI Taxonomy" id="765915"/>
    <lineage>
        <taxon>Eukaryota</taxon>
        <taxon>Fungi</taxon>
        <taxon>Fungi incertae sedis</taxon>
        <taxon>Blastocladiomycota</taxon>
        <taxon>Blastocladiomycetes</taxon>
        <taxon>Blastocladiales</taxon>
        <taxon>Catenariaceae</taxon>
        <taxon>Catenaria</taxon>
    </lineage>
</organism>
<evidence type="ECO:0000256" key="3">
    <source>
        <dbReference type="ARBA" id="ARBA00022502"/>
    </source>
</evidence>
<keyword evidence="4" id="KW-0732">Signal</keyword>
<dbReference type="EMBL" id="MCFL01000020">
    <property type="protein sequence ID" value="ORZ35878.1"/>
    <property type="molecule type" value="Genomic_DNA"/>
</dbReference>
<dbReference type="InterPro" id="IPR028361">
    <property type="entry name" value="GPI_transamidase"/>
</dbReference>
<dbReference type="PIRSF" id="PIRSF019663">
    <property type="entry name" value="Legumain"/>
    <property type="match status" value="1"/>
</dbReference>
<evidence type="ECO:0000313" key="9">
    <source>
        <dbReference type="Proteomes" id="UP000193411"/>
    </source>
</evidence>
<dbReference type="Pfam" id="PF01650">
    <property type="entry name" value="Peptidase_C13"/>
    <property type="match status" value="1"/>
</dbReference>
<feature type="active site" evidence="5">
    <location>
        <position position="185"/>
    </location>
</feature>
<proteinExistence type="inferred from homology"/>
<dbReference type="FunFam" id="3.40.50.1460:FF:000021">
    <property type="entry name" value="GPI-anchor transamidase"/>
    <property type="match status" value="1"/>
</dbReference>
<comment type="caution">
    <text evidence="8">The sequence shown here is derived from an EMBL/GenBank/DDBJ whole genome shotgun (WGS) entry which is preliminary data.</text>
</comment>
<feature type="region of interest" description="Disordered" evidence="6">
    <location>
        <begin position="365"/>
        <end position="386"/>
    </location>
</feature>
<name>A0A1Y2HMQ1_9FUNG</name>
<evidence type="ECO:0000313" key="8">
    <source>
        <dbReference type="EMBL" id="ORZ35878.1"/>
    </source>
</evidence>
<feature type="compositionally biased region" description="Basic and acidic residues" evidence="6">
    <location>
        <begin position="373"/>
        <end position="386"/>
    </location>
</feature>